<comment type="caution">
    <text evidence="1">The sequence shown here is derived from an EMBL/GenBank/DDBJ whole genome shotgun (WGS) entry which is preliminary data.</text>
</comment>
<dbReference type="EMBL" id="CAJNJA010054316">
    <property type="protein sequence ID" value="CAE7853295.1"/>
    <property type="molecule type" value="Genomic_DNA"/>
</dbReference>
<feature type="non-terminal residue" evidence="1">
    <location>
        <position position="1"/>
    </location>
</feature>
<dbReference type="AlphaFoldDB" id="A0A813A6R0"/>
<evidence type="ECO:0000313" key="2">
    <source>
        <dbReference type="Proteomes" id="UP000601435"/>
    </source>
</evidence>
<evidence type="ECO:0000313" key="1">
    <source>
        <dbReference type="EMBL" id="CAE7853295.1"/>
    </source>
</evidence>
<gene>
    <name evidence="1" type="primary">SYT4</name>
    <name evidence="1" type="ORF">SNEC2469_LOCUS26567</name>
</gene>
<name>A0A813A6R0_9DINO</name>
<dbReference type="Proteomes" id="UP000601435">
    <property type="component" value="Unassembled WGS sequence"/>
</dbReference>
<organism evidence="1 2">
    <name type="scientific">Symbiodinium necroappetens</name>
    <dbReference type="NCBI Taxonomy" id="1628268"/>
    <lineage>
        <taxon>Eukaryota</taxon>
        <taxon>Sar</taxon>
        <taxon>Alveolata</taxon>
        <taxon>Dinophyceae</taxon>
        <taxon>Suessiales</taxon>
        <taxon>Symbiodiniaceae</taxon>
        <taxon>Symbiodinium</taxon>
    </lineage>
</organism>
<dbReference type="OrthoDB" id="421560at2759"/>
<reference evidence="1" key="1">
    <citation type="submission" date="2021-02" db="EMBL/GenBank/DDBJ databases">
        <authorList>
            <person name="Dougan E. K."/>
            <person name="Rhodes N."/>
            <person name="Thang M."/>
            <person name="Chan C."/>
        </authorList>
    </citation>
    <scope>NUCLEOTIDE SEQUENCE</scope>
</reference>
<accession>A0A813A6R0</accession>
<protein>
    <submittedName>
        <fullName evidence="1">SYT4 protein</fullName>
    </submittedName>
</protein>
<keyword evidence="2" id="KW-1185">Reference proteome</keyword>
<proteinExistence type="predicted"/>
<sequence>MNGGRPHLAQKMVTHSWRNIFSHLIAAIVADALDVEKYDEIAKLLVNRKFSTLSDALRRKNSLDVRYWVCAFSVNQHAGICATPPPVDSTGHAIAPCRCTTPKHFAGDLSEMNKFDDMMAFLKRSLRQQGQVRLEQVIALEKDFGLLTRVWCVAELAEANELHLQQ</sequence>